<comment type="caution">
    <text evidence="5">The sequence shown here is derived from an EMBL/GenBank/DDBJ whole genome shotgun (WGS) entry which is preliminary data.</text>
</comment>
<dbReference type="PROSITE" id="PS51272">
    <property type="entry name" value="SLH"/>
    <property type="match status" value="2"/>
</dbReference>
<evidence type="ECO:0000256" key="1">
    <source>
        <dbReference type="ARBA" id="ARBA00022737"/>
    </source>
</evidence>
<proteinExistence type="predicted"/>
<evidence type="ECO:0000313" key="5">
    <source>
        <dbReference type="EMBL" id="MCC2211430.1"/>
    </source>
</evidence>
<dbReference type="EMBL" id="JAJEQM010000017">
    <property type="protein sequence ID" value="MCC2211430.1"/>
    <property type="molecule type" value="Genomic_DNA"/>
</dbReference>
<feature type="compositionally biased region" description="Low complexity" evidence="2">
    <location>
        <begin position="282"/>
        <end position="295"/>
    </location>
</feature>
<evidence type="ECO:0000313" key="6">
    <source>
        <dbReference type="Proteomes" id="UP001198242"/>
    </source>
</evidence>
<sequence>MLKKKITTLLITVALLTSIMPEAFADTTEQPPQMPTQSQGEQPPAKPDGDQSDGEQPPQMPNGEQPQGDMNVSIPFTDVASDAWYYNVVSQAYGKGLISGMSDIEFSPESSVTGAQIIMMLYRADGNTVSEQTSGNWYDEAVDWAKEKSIISDNNGWTFDANADLTREQMMVFLYNYLQYKGNDLSALDDLSSYTDRSEISAYAENAVKALVGKGIIEGDGKTLRPLSSLIRAETAVILINAVDSVNPSANQGGMQPPSGNMLGGFGGSDTVTQGTSATTITEDGTYSSTSYSSTGDDENALRVDGATVTLDSVTVDKSAGSSSNTEDGDFYGQNAALLATNGANVTIKNATVNSSAQNGNGIFSYGTGTTVNVSDSTITTTADNSGGIQTTGGGTTNATNLTVNTSGNSAAAIRSDRGGGTVVVDKGTYTSNGYNSPAAYSTSDITVSNATLTANNSESLVIEGKNSIKLNNCDVSGNMSSTEGSSSDENVHNVMIYQSMSGDAEVGTSEFDMTGGSLTGNNGDMFYITNTHSIINLSNVDITNKDADAYLMRVTGNSAARGWGKAGANGAQVEFTASNQTLNGDIAVDTVSTLNMTLTDSSDFTGTINIIDNAQNGTAVDNNAVVTIDSDSTWTLTGDCTVTSLENNGTINFNGHTITLADGTVLNK</sequence>
<dbReference type="Proteomes" id="UP001198242">
    <property type="component" value="Unassembled WGS sequence"/>
</dbReference>
<feature type="domain" description="SLH" evidence="4">
    <location>
        <begin position="191"/>
        <end position="253"/>
    </location>
</feature>
<dbReference type="InterPro" id="IPR012332">
    <property type="entry name" value="Autotransporter_pectin_lyase_C"/>
</dbReference>
<evidence type="ECO:0000259" key="4">
    <source>
        <dbReference type="PROSITE" id="PS51272"/>
    </source>
</evidence>
<dbReference type="AlphaFoldDB" id="A0AAE3E025"/>
<evidence type="ECO:0000256" key="2">
    <source>
        <dbReference type="SAM" id="MobiDB-lite"/>
    </source>
</evidence>
<accession>A0AAE3E025</accession>
<protein>
    <submittedName>
        <fullName evidence="5">S-layer homology domain-containing protein</fullName>
    </submittedName>
</protein>
<dbReference type="InterPro" id="IPR011050">
    <property type="entry name" value="Pectin_lyase_fold/virulence"/>
</dbReference>
<name>A0AAE3E025_9FIRM</name>
<keyword evidence="3" id="KW-0732">Signal</keyword>
<feature type="chain" id="PRO_5041956726" evidence="3">
    <location>
        <begin position="26"/>
        <end position="669"/>
    </location>
</feature>
<keyword evidence="6" id="KW-1185">Reference proteome</keyword>
<evidence type="ECO:0000256" key="3">
    <source>
        <dbReference type="SAM" id="SignalP"/>
    </source>
</evidence>
<feature type="compositionally biased region" description="Polar residues" evidence="2">
    <location>
        <begin position="27"/>
        <end position="41"/>
    </location>
</feature>
<feature type="region of interest" description="Disordered" evidence="2">
    <location>
        <begin position="26"/>
        <end position="73"/>
    </location>
</feature>
<dbReference type="InterPro" id="IPR001119">
    <property type="entry name" value="SLH_dom"/>
</dbReference>
<dbReference type="Pfam" id="PF00395">
    <property type="entry name" value="SLH"/>
    <property type="match status" value="3"/>
</dbReference>
<gene>
    <name evidence="5" type="ORF">LKE05_11600</name>
</gene>
<dbReference type="Gene3D" id="2.160.20.20">
    <property type="match status" value="1"/>
</dbReference>
<dbReference type="SUPFAM" id="SSF51126">
    <property type="entry name" value="Pectin lyase-like"/>
    <property type="match status" value="1"/>
</dbReference>
<feature type="signal peptide" evidence="3">
    <location>
        <begin position="1"/>
        <end position="25"/>
    </location>
</feature>
<feature type="region of interest" description="Disordered" evidence="2">
    <location>
        <begin position="281"/>
        <end position="300"/>
    </location>
</feature>
<keyword evidence="1" id="KW-0677">Repeat</keyword>
<reference evidence="5 6" key="1">
    <citation type="submission" date="2021-10" db="EMBL/GenBank/DDBJ databases">
        <title>Anaerobic single-cell dispensing facilitates the cultivation of human gut bacteria.</title>
        <authorList>
            <person name="Afrizal A."/>
        </authorList>
    </citation>
    <scope>NUCLEOTIDE SEQUENCE [LARGE SCALE GENOMIC DNA]</scope>
    <source>
        <strain evidence="5 6">CLA-AA-H232</strain>
    </source>
</reference>
<dbReference type="RefSeq" id="WP_308456965.1">
    <property type="nucleotide sequence ID" value="NZ_JAJEQM010000017.1"/>
</dbReference>
<feature type="domain" description="SLH" evidence="4">
    <location>
        <begin position="72"/>
        <end position="135"/>
    </location>
</feature>
<organism evidence="5 6">
    <name type="scientific">Hominilimicola fabiformis</name>
    <dbReference type="NCBI Taxonomy" id="2885356"/>
    <lineage>
        <taxon>Bacteria</taxon>
        <taxon>Bacillati</taxon>
        <taxon>Bacillota</taxon>
        <taxon>Clostridia</taxon>
        <taxon>Eubacteriales</taxon>
        <taxon>Oscillospiraceae</taxon>
        <taxon>Hominilimicola</taxon>
    </lineage>
</organism>